<reference evidence="4" key="1">
    <citation type="journal article" date="2017" name="Elife">
        <title>The kinetoplastid-infecting Bodo saltans virus (BsV), a window into the most abundant giant viruses in the sea.</title>
        <authorList>
            <person name="Deeg C.M."/>
            <person name="Chow C.-E.T."/>
            <person name="Suttle C.A."/>
        </authorList>
    </citation>
    <scope>NUCLEOTIDE SEQUENCE</scope>
    <source>
        <strain evidence="4">NG1</strain>
    </source>
</reference>
<dbReference type="GO" id="GO:0004867">
    <property type="term" value="F:serine-type endopeptidase inhibitor activity"/>
    <property type="evidence" value="ECO:0007669"/>
    <property type="project" value="InterPro"/>
</dbReference>
<evidence type="ECO:0000256" key="2">
    <source>
        <dbReference type="SAM" id="MobiDB-lite"/>
    </source>
</evidence>
<dbReference type="InterPro" id="IPR000215">
    <property type="entry name" value="Serpin_fam"/>
</dbReference>
<evidence type="ECO:0000313" key="5">
    <source>
        <dbReference type="Proteomes" id="UP000240325"/>
    </source>
</evidence>
<dbReference type="SMART" id="SM00093">
    <property type="entry name" value="SERPIN"/>
    <property type="match status" value="1"/>
</dbReference>
<evidence type="ECO:0000313" key="4">
    <source>
        <dbReference type="EMBL" id="ATZ80464.1"/>
    </source>
</evidence>
<dbReference type="PANTHER" id="PTHR11461">
    <property type="entry name" value="SERINE PROTEASE INHIBITOR, SERPIN"/>
    <property type="match status" value="1"/>
</dbReference>
<comment type="similarity">
    <text evidence="1">Belongs to the serpin family.</text>
</comment>
<dbReference type="InterPro" id="IPR042185">
    <property type="entry name" value="Serpin_sf_2"/>
</dbReference>
<dbReference type="InterPro" id="IPR023796">
    <property type="entry name" value="Serpin_dom"/>
</dbReference>
<dbReference type="Gene3D" id="3.30.497.10">
    <property type="entry name" value="Antithrombin, subunit I, domain 2"/>
    <property type="match status" value="1"/>
</dbReference>
<evidence type="ECO:0000259" key="3">
    <source>
        <dbReference type="SMART" id="SM00093"/>
    </source>
</evidence>
<proteinExistence type="inferred from homology"/>
<organism evidence="4">
    <name type="scientific">Bodo saltans virus</name>
    <dbReference type="NCBI Taxonomy" id="2024608"/>
    <lineage>
        <taxon>Viruses</taxon>
        <taxon>Varidnaviria</taxon>
        <taxon>Bamfordvirae</taxon>
        <taxon>Nucleocytoviricota</taxon>
        <taxon>Megaviricetes</taxon>
        <taxon>Imitervirales</taxon>
        <taxon>Mimiviridae</taxon>
        <taxon>Klosneuvirinae</taxon>
        <taxon>Theiavirus</taxon>
        <taxon>Theiavirus salishense</taxon>
    </lineage>
</organism>
<dbReference type="EMBL" id="MF782455">
    <property type="protein sequence ID" value="ATZ80464.1"/>
    <property type="molecule type" value="Genomic_DNA"/>
</dbReference>
<dbReference type="SUPFAM" id="SSF56574">
    <property type="entry name" value="Serpins"/>
    <property type="match status" value="1"/>
</dbReference>
<protein>
    <submittedName>
        <fullName evidence="4">Serine proteinase inhibitor</fullName>
    </submittedName>
</protein>
<evidence type="ECO:0000256" key="1">
    <source>
        <dbReference type="RuleBase" id="RU000411"/>
    </source>
</evidence>
<accession>A0A2H4UUB9</accession>
<feature type="region of interest" description="Disordered" evidence="2">
    <location>
        <begin position="31"/>
        <end position="59"/>
    </location>
</feature>
<dbReference type="Pfam" id="PF00079">
    <property type="entry name" value="Serpin"/>
    <property type="match status" value="1"/>
</dbReference>
<gene>
    <name evidence="4" type="ORF">BMW23_0411</name>
</gene>
<dbReference type="GO" id="GO:0005615">
    <property type="term" value="C:extracellular space"/>
    <property type="evidence" value="ECO:0007669"/>
    <property type="project" value="InterPro"/>
</dbReference>
<keyword evidence="5" id="KW-1185">Reference proteome</keyword>
<name>A0A2H4UUB9_9VIRU</name>
<feature type="domain" description="Serpin" evidence="3">
    <location>
        <begin position="151"/>
        <end position="484"/>
    </location>
</feature>
<dbReference type="Proteomes" id="UP000240325">
    <property type="component" value="Segment"/>
</dbReference>
<dbReference type="InterPro" id="IPR036186">
    <property type="entry name" value="Serpin_sf"/>
</dbReference>
<dbReference type="Gene3D" id="2.30.39.10">
    <property type="entry name" value="Alpha-1-antitrypsin, domain 1"/>
    <property type="match status" value="1"/>
</dbReference>
<dbReference type="PANTHER" id="PTHR11461:SF211">
    <property type="entry name" value="GH10112P-RELATED"/>
    <property type="match status" value="1"/>
</dbReference>
<sequence>MMLSKQQKKINDMTFMKMDNHKSVIDRVSLERQFEDSRTTNSDDDDEQSSSGSYLKGEITGKKIDNSGIDRGMPMRAQYEIKKSSYDENKYLDFNLRNINTKNKKINVKYNDGGNGNEYSSFAEIGKPENSITVQTNPLFSIANGIEQSGSLMFKYVMERLQDKSFIINSIGLYFIFSVLYLSSENATHHELGKFFSYPQKKILLKCIQKIAGIISKTNNFKIKNLLIFDKNIPYNSQFCEIVDNIALFSRIDTNDQINESKKLNFIINKIMGTTMRNPIMPQNFDNLQIMLMSVINISPIWDIKFEKNVSAMFSGYVNDRKENYMVAYNQTALYFEDAEKQIIEITCDDGNMNFGLILHKKIQSFESNESIHSYLQNAKKVSINEIVIPLFTQDYKMRYNNILKNNGINSIFVQLTANELFPSSGQIHDVVQNIKISINNISSNKKHQSIPERSNRKFIADKPFMYYFRLTEIDTIIINGMFV</sequence>
<dbReference type="InterPro" id="IPR042178">
    <property type="entry name" value="Serpin_sf_1"/>
</dbReference>